<dbReference type="InParanoid" id="H2ZMV6"/>
<dbReference type="HOGENOM" id="CLU_1146862_0_0_1"/>
<accession>H2ZMV6</accession>
<evidence type="ECO:0000313" key="2">
    <source>
        <dbReference type="Ensembl" id="ENSCSAVP00000018922.1"/>
    </source>
</evidence>
<dbReference type="AlphaFoldDB" id="H2ZMV6"/>
<feature type="coiled-coil region" evidence="1">
    <location>
        <begin position="176"/>
        <end position="203"/>
    </location>
</feature>
<protein>
    <submittedName>
        <fullName evidence="2">Uncharacterized protein</fullName>
    </submittedName>
</protein>
<dbReference type="CDD" id="cd01671">
    <property type="entry name" value="CARD"/>
    <property type="match status" value="1"/>
</dbReference>
<dbReference type="Proteomes" id="UP000007875">
    <property type="component" value="Unassembled WGS sequence"/>
</dbReference>
<reference evidence="3" key="1">
    <citation type="submission" date="2003-08" db="EMBL/GenBank/DDBJ databases">
        <authorList>
            <person name="Birren B."/>
            <person name="Nusbaum C."/>
            <person name="Abebe A."/>
            <person name="Abouelleil A."/>
            <person name="Adekoya E."/>
            <person name="Ait-zahra M."/>
            <person name="Allen N."/>
            <person name="Allen T."/>
            <person name="An P."/>
            <person name="Anderson M."/>
            <person name="Anderson S."/>
            <person name="Arachchi H."/>
            <person name="Armbruster J."/>
            <person name="Bachantsang P."/>
            <person name="Baldwin J."/>
            <person name="Barry A."/>
            <person name="Bayul T."/>
            <person name="Blitshsteyn B."/>
            <person name="Bloom T."/>
            <person name="Blye J."/>
            <person name="Boguslavskiy L."/>
            <person name="Borowsky M."/>
            <person name="Boukhgalter B."/>
            <person name="Brunache A."/>
            <person name="Butler J."/>
            <person name="Calixte N."/>
            <person name="Calvo S."/>
            <person name="Camarata J."/>
            <person name="Campo K."/>
            <person name="Chang J."/>
            <person name="Cheshatsang Y."/>
            <person name="Citroen M."/>
            <person name="Collymore A."/>
            <person name="Considine T."/>
            <person name="Cook A."/>
            <person name="Cooke P."/>
            <person name="Corum B."/>
            <person name="Cuomo C."/>
            <person name="David R."/>
            <person name="Dawoe T."/>
            <person name="Degray S."/>
            <person name="Dodge S."/>
            <person name="Dooley K."/>
            <person name="Dorje P."/>
            <person name="Dorjee K."/>
            <person name="Dorris L."/>
            <person name="Duffey N."/>
            <person name="Dupes A."/>
            <person name="Elkins T."/>
            <person name="Engels R."/>
            <person name="Erickson J."/>
            <person name="Farina A."/>
            <person name="Faro S."/>
            <person name="Ferreira P."/>
            <person name="Fischer H."/>
            <person name="Fitzgerald M."/>
            <person name="Foley K."/>
            <person name="Gage D."/>
            <person name="Galagan J."/>
            <person name="Gearin G."/>
            <person name="Gnerre S."/>
            <person name="Gnirke A."/>
            <person name="Goyette A."/>
            <person name="Graham J."/>
            <person name="Grandbois E."/>
            <person name="Gyaltsen K."/>
            <person name="Hafez N."/>
            <person name="Hagopian D."/>
            <person name="Hagos B."/>
            <person name="Hall J."/>
            <person name="Hatcher B."/>
            <person name="Heller A."/>
            <person name="Higgins H."/>
            <person name="Honan T."/>
            <person name="Horn A."/>
            <person name="Houde N."/>
            <person name="Hughes L."/>
            <person name="Hulme W."/>
            <person name="Husby E."/>
            <person name="Iliev I."/>
            <person name="Jaffe D."/>
            <person name="Jones C."/>
            <person name="Kamal M."/>
            <person name="Kamat A."/>
            <person name="Kamvysselis M."/>
            <person name="Karlsson E."/>
            <person name="Kells C."/>
            <person name="Kieu A."/>
            <person name="Kisner P."/>
            <person name="Kodira C."/>
            <person name="Kulbokas E."/>
            <person name="Labutti K."/>
            <person name="Lama D."/>
            <person name="Landers T."/>
            <person name="Leger J."/>
            <person name="Levine S."/>
            <person name="Lewis D."/>
            <person name="Lewis T."/>
            <person name="Lindblad-toh K."/>
            <person name="Liu X."/>
            <person name="Lokyitsang T."/>
            <person name="Lokyitsang Y."/>
            <person name="Lucien O."/>
            <person name="Lui A."/>
            <person name="Ma L.J."/>
            <person name="Mabbitt R."/>
            <person name="Macdonald J."/>
            <person name="Maclean C."/>
            <person name="Major J."/>
            <person name="Manning J."/>
            <person name="Marabella R."/>
            <person name="Maru K."/>
            <person name="Matthews C."/>
            <person name="Mauceli E."/>
            <person name="Mccarthy M."/>
            <person name="Mcdonough S."/>
            <person name="Mcghee T."/>
            <person name="Meldrim J."/>
            <person name="Meneus L."/>
            <person name="Mesirov J."/>
            <person name="Mihalev A."/>
            <person name="Mihova T."/>
            <person name="Mikkelsen T."/>
            <person name="Mlenga V."/>
            <person name="Moru K."/>
            <person name="Mozes J."/>
            <person name="Mulrain L."/>
            <person name="Munson G."/>
            <person name="Naylor J."/>
            <person name="Newes C."/>
            <person name="Nguyen C."/>
            <person name="Nguyen N."/>
            <person name="Nguyen T."/>
            <person name="Nicol R."/>
            <person name="Nielsen C."/>
            <person name="Nizzari M."/>
            <person name="Norbu C."/>
            <person name="Norbu N."/>
            <person name="O'donnell P."/>
            <person name="Okoawo O."/>
            <person name="O'leary S."/>
            <person name="Omotosho B."/>
            <person name="O'neill K."/>
            <person name="Osman S."/>
            <person name="Parker S."/>
            <person name="Perrin D."/>
            <person name="Phunkhang P."/>
            <person name="Piqani B."/>
            <person name="Purcell S."/>
            <person name="Rachupka T."/>
            <person name="Ramasamy U."/>
            <person name="Rameau R."/>
            <person name="Ray V."/>
            <person name="Raymond C."/>
            <person name="Retta R."/>
            <person name="Richardson S."/>
            <person name="Rise C."/>
            <person name="Rodriguez J."/>
            <person name="Rogers J."/>
            <person name="Rogov P."/>
            <person name="Rutman M."/>
            <person name="Schupbach R."/>
            <person name="Seaman C."/>
            <person name="Settipalli S."/>
            <person name="Sharpe T."/>
            <person name="Sheridan J."/>
            <person name="Sherpa N."/>
            <person name="Shi J."/>
            <person name="Smirnov S."/>
            <person name="Smith C."/>
            <person name="Sougnez C."/>
            <person name="Spencer B."/>
            <person name="Stalker J."/>
            <person name="Stange-thomann N."/>
            <person name="Stavropoulos S."/>
            <person name="Stetson K."/>
            <person name="Stone C."/>
            <person name="Stone S."/>
            <person name="Stubbs M."/>
            <person name="Talamas J."/>
            <person name="Tchuinga P."/>
            <person name="Tenzing P."/>
            <person name="Tesfaye S."/>
            <person name="Theodore J."/>
            <person name="Thoulutsang Y."/>
            <person name="Topham K."/>
            <person name="Towey S."/>
            <person name="Tsamla T."/>
            <person name="Tsomo N."/>
            <person name="Vallee D."/>
            <person name="Vassiliev H."/>
            <person name="Venkataraman V."/>
            <person name="Vinson J."/>
            <person name="Vo A."/>
            <person name="Wade C."/>
            <person name="Wang S."/>
            <person name="Wangchuk T."/>
            <person name="Wangdi T."/>
            <person name="Whittaker C."/>
            <person name="Wilkinson J."/>
            <person name="Wu Y."/>
            <person name="Wyman D."/>
            <person name="Yadav S."/>
            <person name="Yang S."/>
            <person name="Yang X."/>
            <person name="Yeager S."/>
            <person name="Yee E."/>
            <person name="Young G."/>
            <person name="Zainoun J."/>
            <person name="Zembeck L."/>
            <person name="Zimmer A."/>
            <person name="Zody M."/>
            <person name="Lander E."/>
        </authorList>
    </citation>
    <scope>NUCLEOTIDE SEQUENCE [LARGE SCALE GENOMIC DNA]</scope>
</reference>
<sequence length="242" mass="28368">MKMYMDIQDKRGQHCIEAFEPYLKLAFTPHLVDVVSLDCYLKGVLKQDEQNKIMQTNDENKLDKFLGFLKQCEHSDWYTTFIDVLKREKFELVHVADTLEGTGSASLVAEDYKVLLGKKFETLITKLDPEDFLPVWGHKLLDEQSLQAVNSKPTQRERVVLLLHLMPKRPNWFQNFKKALANYQQYEDVLKSLEETSDGESETRMDMSYFINLMEVFSPRIVETISVTDILPYCPYLNITHW</sequence>
<dbReference type="SUPFAM" id="SSF47986">
    <property type="entry name" value="DEATH domain"/>
    <property type="match status" value="1"/>
</dbReference>
<reference evidence="2" key="2">
    <citation type="submission" date="2025-08" db="UniProtKB">
        <authorList>
            <consortium name="Ensembl"/>
        </authorList>
    </citation>
    <scope>IDENTIFICATION</scope>
</reference>
<keyword evidence="1" id="KW-0175">Coiled coil</keyword>
<evidence type="ECO:0000313" key="3">
    <source>
        <dbReference type="Proteomes" id="UP000007875"/>
    </source>
</evidence>
<organism evidence="2 3">
    <name type="scientific">Ciona savignyi</name>
    <name type="common">Pacific transparent sea squirt</name>
    <dbReference type="NCBI Taxonomy" id="51511"/>
    <lineage>
        <taxon>Eukaryota</taxon>
        <taxon>Metazoa</taxon>
        <taxon>Chordata</taxon>
        <taxon>Tunicata</taxon>
        <taxon>Ascidiacea</taxon>
        <taxon>Phlebobranchia</taxon>
        <taxon>Cionidae</taxon>
        <taxon>Ciona</taxon>
    </lineage>
</organism>
<reference evidence="2" key="3">
    <citation type="submission" date="2025-09" db="UniProtKB">
        <authorList>
            <consortium name="Ensembl"/>
        </authorList>
    </citation>
    <scope>IDENTIFICATION</scope>
</reference>
<evidence type="ECO:0000256" key="1">
    <source>
        <dbReference type="SAM" id="Coils"/>
    </source>
</evidence>
<name>H2ZMV6_CIOSA</name>
<dbReference type="Gene3D" id="1.10.533.10">
    <property type="entry name" value="Death Domain, Fas"/>
    <property type="match status" value="2"/>
</dbReference>
<dbReference type="InterPro" id="IPR011029">
    <property type="entry name" value="DEATH-like_dom_sf"/>
</dbReference>
<keyword evidence="3" id="KW-1185">Reference proteome</keyword>
<dbReference type="Ensembl" id="ENSCSAVT00000019129.1">
    <property type="protein sequence ID" value="ENSCSAVP00000018922.1"/>
    <property type="gene ID" value="ENSCSAVG00000011111.1"/>
</dbReference>
<proteinExistence type="predicted"/>